<dbReference type="EMBL" id="JBHLSV010000016">
    <property type="protein sequence ID" value="MFC0674946.1"/>
    <property type="molecule type" value="Genomic_DNA"/>
</dbReference>
<evidence type="ECO:0000256" key="5">
    <source>
        <dbReference type="ARBA" id="ARBA00022683"/>
    </source>
</evidence>
<feature type="transmembrane region" description="Helical" evidence="10">
    <location>
        <begin position="138"/>
        <end position="161"/>
    </location>
</feature>
<evidence type="ECO:0000256" key="8">
    <source>
        <dbReference type="ARBA" id="ARBA00023136"/>
    </source>
</evidence>
<name>A0ABV6RD78_9MICO</name>
<keyword evidence="5" id="KW-0598">Phosphotransferase system</keyword>
<dbReference type="InterPro" id="IPR050303">
    <property type="entry name" value="GatZ_KbaZ_carbometab"/>
</dbReference>
<dbReference type="Pfam" id="PF03609">
    <property type="entry name" value="EII-Sor"/>
    <property type="match status" value="1"/>
</dbReference>
<feature type="transmembrane region" description="Helical" evidence="10">
    <location>
        <begin position="204"/>
        <end position="237"/>
    </location>
</feature>
<reference evidence="11 12" key="1">
    <citation type="submission" date="2024-09" db="EMBL/GenBank/DDBJ databases">
        <authorList>
            <person name="Sun Q."/>
            <person name="Mori K."/>
        </authorList>
    </citation>
    <scope>NUCLEOTIDE SEQUENCE [LARGE SCALE GENOMIC DNA]</scope>
    <source>
        <strain evidence="11 12">CICC 10874</strain>
    </source>
</reference>
<evidence type="ECO:0000256" key="1">
    <source>
        <dbReference type="ARBA" id="ARBA00004651"/>
    </source>
</evidence>
<keyword evidence="8 10" id="KW-0472">Membrane</keyword>
<dbReference type="PANTHER" id="PTHR32502:SF8">
    <property type="entry name" value="N-ACETYLGALACTOSAMINE PERMEASE IIC COMPONENT 1"/>
    <property type="match status" value="1"/>
</dbReference>
<gene>
    <name evidence="11" type="ORF">ACFFF6_13340</name>
</gene>
<accession>A0ABV6RD78</accession>
<dbReference type="Proteomes" id="UP001589793">
    <property type="component" value="Unassembled WGS sequence"/>
</dbReference>
<evidence type="ECO:0000256" key="10">
    <source>
        <dbReference type="SAM" id="Phobius"/>
    </source>
</evidence>
<feature type="transmembrane region" description="Helical" evidence="10">
    <location>
        <begin position="99"/>
        <end position="118"/>
    </location>
</feature>
<keyword evidence="6 10" id="KW-0812">Transmembrane</keyword>
<dbReference type="InterPro" id="IPR004700">
    <property type="entry name" value="PTS_IIC_man"/>
</dbReference>
<organism evidence="11 12">
    <name type="scientific">Brachybacterium hainanense</name>
    <dbReference type="NCBI Taxonomy" id="1541174"/>
    <lineage>
        <taxon>Bacteria</taxon>
        <taxon>Bacillati</taxon>
        <taxon>Actinomycetota</taxon>
        <taxon>Actinomycetes</taxon>
        <taxon>Micrococcales</taxon>
        <taxon>Dermabacteraceae</taxon>
        <taxon>Brachybacterium</taxon>
    </lineage>
</organism>
<feature type="transmembrane region" description="Helical" evidence="10">
    <location>
        <begin position="20"/>
        <end position="40"/>
    </location>
</feature>
<protein>
    <submittedName>
        <fullName evidence="11">PTS mannose/fructose/sorbose/N-acetylgalactosamine transporter subunit IIC</fullName>
    </submittedName>
</protein>
<keyword evidence="12" id="KW-1185">Reference proteome</keyword>
<keyword evidence="2" id="KW-0813">Transport</keyword>
<evidence type="ECO:0000313" key="11">
    <source>
        <dbReference type="EMBL" id="MFC0674946.1"/>
    </source>
</evidence>
<evidence type="ECO:0000256" key="3">
    <source>
        <dbReference type="ARBA" id="ARBA00022475"/>
    </source>
</evidence>
<evidence type="ECO:0000256" key="7">
    <source>
        <dbReference type="ARBA" id="ARBA00022989"/>
    </source>
</evidence>
<evidence type="ECO:0000256" key="6">
    <source>
        <dbReference type="ARBA" id="ARBA00022692"/>
    </source>
</evidence>
<dbReference type="RefSeq" id="WP_376981510.1">
    <property type="nucleotide sequence ID" value="NZ_JBHLSV010000016.1"/>
</dbReference>
<dbReference type="PANTHER" id="PTHR32502">
    <property type="entry name" value="N-ACETYLGALACTOSAMINE PERMEASE II COMPONENT-RELATED"/>
    <property type="match status" value="1"/>
</dbReference>
<dbReference type="PROSITE" id="PS51106">
    <property type="entry name" value="PTS_EIIC_TYPE_4"/>
    <property type="match status" value="1"/>
</dbReference>
<evidence type="ECO:0000256" key="4">
    <source>
        <dbReference type="ARBA" id="ARBA00022597"/>
    </source>
</evidence>
<feature type="transmembrane region" description="Helical" evidence="10">
    <location>
        <begin position="173"/>
        <end position="198"/>
    </location>
</feature>
<evidence type="ECO:0000313" key="12">
    <source>
        <dbReference type="Proteomes" id="UP001589793"/>
    </source>
</evidence>
<comment type="subcellular location">
    <subcellularLocation>
        <location evidence="1">Cell membrane</location>
        <topology evidence="1">Multi-pass membrane protein</topology>
    </subcellularLocation>
</comment>
<sequence length="262" mass="27108">MTTALLIGLIAGIGILDERIFGVTLFGRPLVLSVLVGVVLGHPVEGIMIGAQLELVWMGLAGIGGSTPPDWVTGGVIGTTLAILSGQGVGVALAIAVPVAVLAQSLGVLVRIINLHFANRADAFALRGDFRGVTVMMWIPPILFFLSTAIPAFLATLLGAGRIEGFMDATPSWIIDGLTVAGNLLPAVGFALLLDILYSRRTAVFAVLGFLIAAYAGIDITGVALIGACIAIILTLFTQRDGAPTKESSDVDSLTEGEIVYD</sequence>
<comment type="caution">
    <text evidence="11">The sequence shown here is derived from an EMBL/GenBank/DDBJ whole genome shotgun (WGS) entry which is preliminary data.</text>
</comment>
<evidence type="ECO:0000256" key="2">
    <source>
        <dbReference type="ARBA" id="ARBA00022448"/>
    </source>
</evidence>
<feature type="compositionally biased region" description="Acidic residues" evidence="9">
    <location>
        <begin position="253"/>
        <end position="262"/>
    </location>
</feature>
<keyword evidence="4" id="KW-0762">Sugar transport</keyword>
<keyword evidence="3" id="KW-1003">Cell membrane</keyword>
<keyword evidence="7 10" id="KW-1133">Transmembrane helix</keyword>
<feature type="region of interest" description="Disordered" evidence="9">
    <location>
        <begin position="242"/>
        <end position="262"/>
    </location>
</feature>
<evidence type="ECO:0000256" key="9">
    <source>
        <dbReference type="SAM" id="MobiDB-lite"/>
    </source>
</evidence>
<proteinExistence type="predicted"/>